<dbReference type="InterPro" id="IPR013087">
    <property type="entry name" value="Znf_C2H2_type"/>
</dbReference>
<dbReference type="PANTHER" id="PTHR35391">
    <property type="entry name" value="C2H2-TYPE DOMAIN-CONTAINING PROTEIN-RELATED"/>
    <property type="match status" value="1"/>
</dbReference>
<organism evidence="2 3">
    <name type="scientific">Botryotinia narcissicola</name>
    <dbReference type="NCBI Taxonomy" id="278944"/>
    <lineage>
        <taxon>Eukaryota</taxon>
        <taxon>Fungi</taxon>
        <taxon>Dikarya</taxon>
        <taxon>Ascomycota</taxon>
        <taxon>Pezizomycotina</taxon>
        <taxon>Leotiomycetes</taxon>
        <taxon>Helotiales</taxon>
        <taxon>Sclerotiniaceae</taxon>
        <taxon>Botryotinia</taxon>
    </lineage>
</organism>
<dbReference type="PANTHER" id="PTHR35391:SF7">
    <property type="entry name" value="C2H2-TYPE DOMAIN-CONTAINING PROTEIN"/>
    <property type="match status" value="1"/>
</dbReference>
<dbReference type="SMART" id="SM00355">
    <property type="entry name" value="ZnF_C2H2"/>
    <property type="match status" value="3"/>
</dbReference>
<reference evidence="2 3" key="1">
    <citation type="submission" date="2017-12" db="EMBL/GenBank/DDBJ databases">
        <title>Comparative genomics of Botrytis spp.</title>
        <authorList>
            <person name="Valero-Jimenez C.A."/>
            <person name="Tapia P."/>
            <person name="Veloso J."/>
            <person name="Silva-Moreno E."/>
            <person name="Staats M."/>
            <person name="Valdes J.H."/>
            <person name="Van Kan J.A.L."/>
        </authorList>
    </citation>
    <scope>NUCLEOTIDE SEQUENCE [LARGE SCALE GENOMIC DNA]</scope>
    <source>
        <strain evidence="2 3">MUCL2120</strain>
    </source>
</reference>
<evidence type="ECO:0000313" key="3">
    <source>
        <dbReference type="Proteomes" id="UP000297452"/>
    </source>
</evidence>
<dbReference type="EMBL" id="PQXJ01000228">
    <property type="protein sequence ID" value="TGO56224.1"/>
    <property type="molecule type" value="Genomic_DNA"/>
</dbReference>
<evidence type="ECO:0000313" key="2">
    <source>
        <dbReference type="EMBL" id="TGO56224.1"/>
    </source>
</evidence>
<keyword evidence="3" id="KW-1185">Reference proteome</keyword>
<feature type="domain" description="C2H2-type" evidence="1">
    <location>
        <begin position="225"/>
        <end position="258"/>
    </location>
</feature>
<dbReference type="OrthoDB" id="6133115at2759"/>
<dbReference type="AlphaFoldDB" id="A0A4Z1I683"/>
<feature type="domain" description="C2H2-type" evidence="1">
    <location>
        <begin position="175"/>
        <end position="199"/>
    </location>
</feature>
<name>A0A4Z1I683_9HELO</name>
<accession>A0A4Z1I683</accession>
<sequence>MEISNTGLFRASRIIRRISNANDYVIAAAIYQLEFDPNVDMCLIKEQYGFASSVDDWLITRLGKALTRRRQYLKYIGTYPKELMSCDDTAVGEDKPNVSTHTLRAFENIPIQYGVPFQFPSCRMEQCKDCLQEYREPLFRGLEPYICTFKECELKMFGTLDRWFSHEFCNHRRDWVCEMCQHTPFSSSPAYEVHLRSEHQINEKRSQLRAFVLQGEEPVNDVSATACPFCDNWEKDIAEATNDKYMRLMAFKQHLGKHMEQLALLSLPIKERKM</sequence>
<feature type="domain" description="C2H2-type" evidence="1">
    <location>
        <begin position="145"/>
        <end position="171"/>
    </location>
</feature>
<gene>
    <name evidence="2" type="ORF">BOTNAR_0228g00050</name>
</gene>
<evidence type="ECO:0000259" key="1">
    <source>
        <dbReference type="SMART" id="SM00355"/>
    </source>
</evidence>
<protein>
    <recommendedName>
        <fullName evidence="1">C2H2-type domain-containing protein</fullName>
    </recommendedName>
</protein>
<proteinExistence type="predicted"/>
<dbReference type="Proteomes" id="UP000297452">
    <property type="component" value="Unassembled WGS sequence"/>
</dbReference>
<dbReference type="STRING" id="278944.A0A4Z1I683"/>
<comment type="caution">
    <text evidence="2">The sequence shown here is derived from an EMBL/GenBank/DDBJ whole genome shotgun (WGS) entry which is preliminary data.</text>
</comment>